<evidence type="ECO:0000256" key="2">
    <source>
        <dbReference type="ARBA" id="ARBA00022692"/>
    </source>
</evidence>
<dbReference type="InterPro" id="IPR018108">
    <property type="entry name" value="MCP_transmembrane"/>
</dbReference>
<dbReference type="GO" id="GO:0005739">
    <property type="term" value="C:mitochondrion"/>
    <property type="evidence" value="ECO:0007669"/>
    <property type="project" value="TreeGrafter"/>
</dbReference>
<dbReference type="PANTHER" id="PTHR46974">
    <property type="entry name" value="MITOCHONDRIAL GTP/GDP CARRIER PROTEIN 1"/>
    <property type="match status" value="1"/>
</dbReference>
<dbReference type="InParanoid" id="A0A0L0HNR1"/>
<dbReference type="GO" id="GO:0001409">
    <property type="term" value="F:guanine nucleotide transmembrane transporter activity"/>
    <property type="evidence" value="ECO:0007669"/>
    <property type="project" value="TreeGrafter"/>
</dbReference>
<feature type="transmembrane region" description="Helical" evidence="7">
    <location>
        <begin position="12"/>
        <end position="32"/>
    </location>
</feature>
<dbReference type="InterPro" id="IPR023395">
    <property type="entry name" value="MCP_dom_sf"/>
</dbReference>
<evidence type="ECO:0000256" key="5">
    <source>
        <dbReference type="PROSITE-ProRule" id="PRU00282"/>
    </source>
</evidence>
<dbReference type="EMBL" id="KQ257452">
    <property type="protein sequence ID" value="KND02693.1"/>
    <property type="molecule type" value="Genomic_DNA"/>
</dbReference>
<keyword evidence="3 7" id="KW-1133">Transmembrane helix</keyword>
<comment type="similarity">
    <text evidence="6">Belongs to the mitochondrial carrier (TC 2.A.29) family.</text>
</comment>
<evidence type="ECO:0000256" key="3">
    <source>
        <dbReference type="ARBA" id="ARBA00022989"/>
    </source>
</evidence>
<organism evidence="8 9">
    <name type="scientific">Spizellomyces punctatus (strain DAOM BR117)</name>
    <dbReference type="NCBI Taxonomy" id="645134"/>
    <lineage>
        <taxon>Eukaryota</taxon>
        <taxon>Fungi</taxon>
        <taxon>Fungi incertae sedis</taxon>
        <taxon>Chytridiomycota</taxon>
        <taxon>Chytridiomycota incertae sedis</taxon>
        <taxon>Chytridiomycetes</taxon>
        <taxon>Spizellomycetales</taxon>
        <taxon>Spizellomycetaceae</taxon>
        <taxon>Spizellomyces</taxon>
    </lineage>
</organism>
<dbReference type="GeneID" id="27685416"/>
<dbReference type="VEuPathDB" id="FungiDB:SPPG_01778"/>
<evidence type="ECO:0008006" key="10">
    <source>
        <dbReference type="Google" id="ProtNLM"/>
    </source>
</evidence>
<feature type="repeat" description="Solcar" evidence="5">
    <location>
        <begin position="214"/>
        <end position="296"/>
    </location>
</feature>
<keyword evidence="2 5" id="KW-0812">Transmembrane</keyword>
<dbReference type="InterPro" id="IPR053042">
    <property type="entry name" value="Mito_GTP/GDP_Carrier"/>
</dbReference>
<reference evidence="8 9" key="1">
    <citation type="submission" date="2009-08" db="EMBL/GenBank/DDBJ databases">
        <title>The Genome Sequence of Spizellomyces punctatus strain DAOM BR117.</title>
        <authorList>
            <consortium name="The Broad Institute Genome Sequencing Platform"/>
            <person name="Russ C."/>
            <person name="Cuomo C."/>
            <person name="Shea T."/>
            <person name="Young S.K."/>
            <person name="Zeng Q."/>
            <person name="Koehrsen M."/>
            <person name="Haas B."/>
            <person name="Borodovsky M."/>
            <person name="Guigo R."/>
            <person name="Alvarado L."/>
            <person name="Berlin A."/>
            <person name="Bochicchio J."/>
            <person name="Borenstein D."/>
            <person name="Chapman S."/>
            <person name="Chen Z."/>
            <person name="Engels R."/>
            <person name="Freedman E."/>
            <person name="Gellesch M."/>
            <person name="Goldberg J."/>
            <person name="Griggs A."/>
            <person name="Gujja S."/>
            <person name="Heiman D."/>
            <person name="Hepburn T."/>
            <person name="Howarth C."/>
            <person name="Jen D."/>
            <person name="Larson L."/>
            <person name="Lewis B."/>
            <person name="Mehta T."/>
            <person name="Park D."/>
            <person name="Pearson M."/>
            <person name="Roberts A."/>
            <person name="Saif S."/>
            <person name="Shenoy N."/>
            <person name="Sisk P."/>
            <person name="Stolte C."/>
            <person name="Sykes S."/>
            <person name="Thomson T."/>
            <person name="Walk T."/>
            <person name="White J."/>
            <person name="Yandava C."/>
            <person name="Burger G."/>
            <person name="Gray M.W."/>
            <person name="Holland P.W.H."/>
            <person name="King N."/>
            <person name="Lang F.B.F."/>
            <person name="Roger A.J."/>
            <person name="Ruiz-Trillo I."/>
            <person name="Lander E."/>
            <person name="Nusbaum C."/>
        </authorList>
    </citation>
    <scope>NUCLEOTIDE SEQUENCE [LARGE SCALE GENOMIC DNA]</scope>
    <source>
        <strain evidence="8 9">DAOM BR117</strain>
    </source>
</reference>
<dbReference type="Proteomes" id="UP000053201">
    <property type="component" value="Unassembled WGS sequence"/>
</dbReference>
<name>A0A0L0HNR1_SPIPD</name>
<sequence>MHTDAHHRPSGAASILASAFAGFAELVVFHPIDTISKRLMNNRDVVTPEGDKLRTVIYGEAAKRGALAQYKSLFPGFQYAVTYKVLQRSYQFGGQPFVVNWLERRWGSWFKAKFRKRAQTAVQATAGLVIGMGEVVLLPLDALKVKGQTNPSLLHGTSPWALLVRPSSLRKLYSGAGWTAARNMVGCFALFGASAAAKDIIYDLNEGKEKATLMQTLVASFCGAIASIALASPFDVIKVRVQAAPAEARVSGFAIARNIIRLEGMRAFGKGLVPKLLAAGPKITFSFTIAQQLSSFFSAHINSQPPALRAL</sequence>
<dbReference type="PANTHER" id="PTHR46974:SF1">
    <property type="entry name" value="MITOCHONDRIAL GTP_GDP CARRIER PROTEIN 1"/>
    <property type="match status" value="1"/>
</dbReference>
<evidence type="ECO:0000256" key="6">
    <source>
        <dbReference type="RuleBase" id="RU000488"/>
    </source>
</evidence>
<comment type="subcellular location">
    <subcellularLocation>
        <location evidence="1">Membrane</location>
        <topology evidence="1">Multi-pass membrane protein</topology>
    </subcellularLocation>
</comment>
<dbReference type="AlphaFoldDB" id="A0A0L0HNR1"/>
<gene>
    <name evidence="8" type="ORF">SPPG_01778</name>
</gene>
<evidence type="ECO:0000256" key="1">
    <source>
        <dbReference type="ARBA" id="ARBA00004141"/>
    </source>
</evidence>
<dbReference type="OrthoDB" id="409947at2759"/>
<accession>A0A0L0HNR1</accession>
<keyword evidence="9" id="KW-1185">Reference proteome</keyword>
<keyword evidence="4 5" id="KW-0472">Membrane</keyword>
<dbReference type="GO" id="GO:0016020">
    <property type="term" value="C:membrane"/>
    <property type="evidence" value="ECO:0007669"/>
    <property type="project" value="UniProtKB-SubCell"/>
</dbReference>
<proteinExistence type="inferred from homology"/>
<dbReference type="SUPFAM" id="SSF103506">
    <property type="entry name" value="Mitochondrial carrier"/>
    <property type="match status" value="1"/>
</dbReference>
<keyword evidence="6" id="KW-0813">Transport</keyword>
<protein>
    <recommendedName>
        <fullName evidence="10">Mitochondrial carrier protein</fullName>
    </recommendedName>
</protein>
<evidence type="ECO:0000313" key="8">
    <source>
        <dbReference type="EMBL" id="KND02693.1"/>
    </source>
</evidence>
<dbReference type="RefSeq" id="XP_016610732.1">
    <property type="nucleotide sequence ID" value="XM_016750091.1"/>
</dbReference>
<evidence type="ECO:0000256" key="4">
    <source>
        <dbReference type="ARBA" id="ARBA00023136"/>
    </source>
</evidence>
<dbReference type="Gene3D" id="1.50.40.10">
    <property type="entry name" value="Mitochondrial carrier domain"/>
    <property type="match status" value="1"/>
</dbReference>
<evidence type="ECO:0000313" key="9">
    <source>
        <dbReference type="Proteomes" id="UP000053201"/>
    </source>
</evidence>
<evidence type="ECO:0000256" key="7">
    <source>
        <dbReference type="SAM" id="Phobius"/>
    </source>
</evidence>
<dbReference type="PROSITE" id="PS50920">
    <property type="entry name" value="SOLCAR"/>
    <property type="match status" value="1"/>
</dbReference>
<dbReference type="Pfam" id="PF00153">
    <property type="entry name" value="Mito_carr"/>
    <property type="match status" value="2"/>
</dbReference>
<dbReference type="OMA" id="YMRDFLE"/>
<dbReference type="eggNOG" id="KOG0750">
    <property type="taxonomic scope" value="Eukaryota"/>
</dbReference>